<feature type="active site" description="Charge relay system" evidence="6 7">
    <location>
        <position position="111"/>
    </location>
</feature>
<comment type="similarity">
    <text evidence="1 7">Belongs to the peptidase S8 family.</text>
</comment>
<evidence type="ECO:0000256" key="3">
    <source>
        <dbReference type="ARBA" id="ARBA00022729"/>
    </source>
</evidence>
<dbReference type="AlphaFoldDB" id="W0P5H4"/>
<dbReference type="HOGENOM" id="CLU_005887_2_0_4"/>
<proteinExistence type="inferred from homology"/>
<dbReference type="InterPro" id="IPR011050">
    <property type="entry name" value="Pectin_lyase_fold/virulence"/>
</dbReference>
<dbReference type="GO" id="GO:0019867">
    <property type="term" value="C:outer membrane"/>
    <property type="evidence" value="ECO:0007669"/>
    <property type="project" value="InterPro"/>
</dbReference>
<dbReference type="Gene3D" id="3.40.50.200">
    <property type="entry name" value="Peptidase S8/S53 domain"/>
    <property type="match status" value="1"/>
</dbReference>
<dbReference type="SUPFAM" id="SSF51126">
    <property type="entry name" value="Pectin lyase-like"/>
    <property type="match status" value="1"/>
</dbReference>
<dbReference type="SUPFAM" id="SSF52743">
    <property type="entry name" value="Subtilisin-like"/>
    <property type="match status" value="1"/>
</dbReference>
<dbReference type="eggNOG" id="COG4625">
    <property type="taxonomic scope" value="Bacteria"/>
</dbReference>
<dbReference type="InterPro" id="IPR022398">
    <property type="entry name" value="Peptidase_S8_His-AS"/>
</dbReference>
<dbReference type="CDD" id="cd04848">
    <property type="entry name" value="Peptidases_S8_Autotransporter_serine_protease_like"/>
    <property type="match status" value="1"/>
</dbReference>
<dbReference type="SUPFAM" id="SSF103515">
    <property type="entry name" value="Autotransporter"/>
    <property type="match status" value="1"/>
</dbReference>
<dbReference type="SMART" id="SM00869">
    <property type="entry name" value="Autotransporter"/>
    <property type="match status" value="1"/>
</dbReference>
<dbReference type="PRINTS" id="PR00723">
    <property type="entry name" value="SUBTILISIN"/>
</dbReference>
<dbReference type="Pfam" id="PF03797">
    <property type="entry name" value="Autotransporter"/>
    <property type="match status" value="1"/>
</dbReference>
<dbReference type="GO" id="GO:0006508">
    <property type="term" value="P:proteolysis"/>
    <property type="evidence" value="ECO:0007669"/>
    <property type="project" value="UniProtKB-KW"/>
</dbReference>
<dbReference type="eggNOG" id="COG1404">
    <property type="taxonomic scope" value="Bacteria"/>
</dbReference>
<dbReference type="STRING" id="1247726.MIM_c00060"/>
<dbReference type="Pfam" id="PF00082">
    <property type="entry name" value="Peptidase_S8"/>
    <property type="match status" value="1"/>
</dbReference>
<dbReference type="InterPro" id="IPR023827">
    <property type="entry name" value="Peptidase_S8_Asp-AS"/>
</dbReference>
<evidence type="ECO:0000256" key="6">
    <source>
        <dbReference type="PIRSR" id="PIRSR615500-1"/>
    </source>
</evidence>
<sequence length="1022" mass="107773">MRRKNWQLATCFGLLAPGLGFAQSAGAPPNFIPDAEYRANWGVSMINAQPAYLKGYTGKGVIVAVVDTGLDVDHAEFKNRISSALRNFGKDKPPNDVSHGIDESDGEIAGHGTHVSGIIGAARDGKGMQGVAYESTILPLRAVGVTGSDPNVDITNIAIKHAIDAGAKVLNGSYGEPDPPLREEKTDKDGNLLKDENGSSIPNDKYAKLNYQGIFNNPQSFEDTANTLREAARADMVLVFAAGNDAVFQPDGYSAIPSGPAMLPLINPENTKAGVLYNFIDTSRDDYDPNNPDTYYGFDSKTTEYAENLDFSDLKGAILAVVAVDKDGTIASYSNRCGAAAAWCLAAPGGDLQDGSHSAPYSTWPTSTGKPYKEEDGTSAAAPHVAGAAAVVRSAFPYFDARQTIETILTTTTKSGLFEDAAKYGQGLLNLGNAINGPGEFRYQGVFDVDTQGYDSVWTNAIKGVGDLTKRGNGILALTGKNTYTGGTTVLGGTLGVEGRVEGNVSVSDRGVLAGTGSVGNVTLSQGGMVSPGSTLDAAQVVNALTVTGEFIQGAASSYLAQLAADGKSDLIDVNGRATIDGSASVIIQPETSSTIRLNHRYTLISATGGVYGTYGTVVKPDTPFVDMNLIYDSRNMFLDLARSSVAFADIADSHNQRATGGAVEKLGANNAIYNSMLFLSDWQARNAFDQLSGEIHASIRAGLVEDSHFVRDAANDRLRAAFRSTGSASVSGLRYGTGAQSAAPAAPGEITFWGKGFGAWAQFKADGNAGRFRKSTGGFILGGDRFVGQNWRLGVLTGYSHTSFHANGRASSGSSDNFHLGLYAGTQRNAWNFRSGLGYTWHRIKTNRSVAFSDFSDKLSARYNAGTFQAFGELGYRVDTAVAALEPFANLSYVHFKAKHFSEDGGLASLSGKSQSNGNIFTTVGLRATSTFELGATEADVHGGIGWRHAFNRVNPKTDLSFNNQASFSVKGTPIAKNAVVLEAGLTVKMGKASSIGIAYQGQFGSGVREHGLEANVAVRF</sequence>
<dbReference type="PROSITE" id="PS00138">
    <property type="entry name" value="SUBTILASE_SER"/>
    <property type="match status" value="1"/>
</dbReference>
<feature type="region of interest" description="Disordered" evidence="8">
    <location>
        <begin position="170"/>
        <end position="201"/>
    </location>
</feature>
<evidence type="ECO:0000256" key="9">
    <source>
        <dbReference type="SAM" id="SignalP"/>
    </source>
</evidence>
<evidence type="ECO:0000256" key="4">
    <source>
        <dbReference type="ARBA" id="ARBA00022801"/>
    </source>
</evidence>
<dbReference type="PROSITE" id="PS51892">
    <property type="entry name" value="SUBTILASE"/>
    <property type="match status" value="1"/>
</dbReference>
<keyword evidence="2 7" id="KW-0645">Protease</keyword>
<dbReference type="GO" id="GO:0004252">
    <property type="term" value="F:serine-type endopeptidase activity"/>
    <property type="evidence" value="ECO:0007669"/>
    <property type="project" value="UniProtKB-UniRule"/>
</dbReference>
<dbReference type="PANTHER" id="PTHR43399">
    <property type="entry name" value="SUBTILISIN-RELATED"/>
    <property type="match status" value="1"/>
</dbReference>
<feature type="active site" description="Charge relay system" evidence="6 7">
    <location>
        <position position="379"/>
    </location>
</feature>
<keyword evidence="12" id="KW-1185">Reference proteome</keyword>
<evidence type="ECO:0000256" key="5">
    <source>
        <dbReference type="ARBA" id="ARBA00022825"/>
    </source>
</evidence>
<feature type="compositionally biased region" description="Polar residues" evidence="8">
    <location>
        <begin position="357"/>
        <end position="369"/>
    </location>
</feature>
<keyword evidence="5 7" id="KW-0720">Serine protease</keyword>
<dbReference type="InterPro" id="IPR000209">
    <property type="entry name" value="Peptidase_S8/S53_dom"/>
</dbReference>
<dbReference type="Proteomes" id="UP000019095">
    <property type="component" value="Chromosome"/>
</dbReference>
<evidence type="ECO:0000256" key="7">
    <source>
        <dbReference type="PROSITE-ProRule" id="PRU01240"/>
    </source>
</evidence>
<dbReference type="NCBIfam" id="TIGR01414">
    <property type="entry name" value="autotrans_barl"/>
    <property type="match status" value="1"/>
</dbReference>
<dbReference type="Gene3D" id="2.40.128.130">
    <property type="entry name" value="Autotransporter beta-domain"/>
    <property type="match status" value="1"/>
</dbReference>
<name>W0P5H4_ADVMD</name>
<dbReference type="InterPro" id="IPR005546">
    <property type="entry name" value="Autotransporte_beta"/>
</dbReference>
<dbReference type="InterPro" id="IPR034061">
    <property type="entry name" value="Peptidases_S8_Autotransporter"/>
</dbReference>
<reference evidence="11 12" key="1">
    <citation type="journal article" date="2014" name="Microbiology">
        <title>Unravelling the complete genome sequence of Advenella mimigardefordensis strain DPN7T and novel insights in the catabolism of the xenobiotic polythioester precursor 3,3'-dithiodipropionate.</title>
        <authorList>
            <person name="Wubbeler J.H."/>
            <person name="Hiessl S."/>
            <person name="Schuldes J."/>
            <person name="Thurmer A."/>
            <person name="Daniel R."/>
            <person name="Steinbuchel A."/>
        </authorList>
    </citation>
    <scope>NUCLEOTIDE SEQUENCE [LARGE SCALE GENOMIC DNA]</scope>
    <source>
        <strain evidence="12">DSM 17166 / LMG 22922 / DPN7</strain>
    </source>
</reference>
<dbReference type="InterPro" id="IPR036709">
    <property type="entry name" value="Autotransporte_beta_dom_sf"/>
</dbReference>
<evidence type="ECO:0000259" key="10">
    <source>
        <dbReference type="PROSITE" id="PS51208"/>
    </source>
</evidence>
<feature type="region of interest" description="Disordered" evidence="8">
    <location>
        <begin position="357"/>
        <end position="378"/>
    </location>
</feature>
<dbReference type="EMBL" id="CP003915">
    <property type="protein sequence ID" value="AHG62109.1"/>
    <property type="molecule type" value="Genomic_DNA"/>
</dbReference>
<dbReference type="InterPro" id="IPR036852">
    <property type="entry name" value="Peptidase_S8/S53_dom_sf"/>
</dbReference>
<keyword evidence="4 7" id="KW-0378">Hydrolase</keyword>
<dbReference type="PROSITE" id="PS00136">
    <property type="entry name" value="SUBTILASE_ASP"/>
    <property type="match status" value="1"/>
</dbReference>
<dbReference type="RefSeq" id="WP_158318676.1">
    <property type="nucleotide sequence ID" value="NZ_CP003915.1"/>
</dbReference>
<evidence type="ECO:0000313" key="11">
    <source>
        <dbReference type="EMBL" id="AHG62109.1"/>
    </source>
</evidence>
<feature type="compositionally biased region" description="Basic and acidic residues" evidence="8">
    <location>
        <begin position="179"/>
        <end position="197"/>
    </location>
</feature>
<dbReference type="PATRIC" id="fig|1247726.3.peg.6"/>
<evidence type="ECO:0000256" key="8">
    <source>
        <dbReference type="SAM" id="MobiDB-lite"/>
    </source>
</evidence>
<accession>W0P5H4</accession>
<dbReference type="PROSITE" id="PS00137">
    <property type="entry name" value="SUBTILASE_HIS"/>
    <property type="match status" value="1"/>
</dbReference>
<feature type="domain" description="Autotransporter" evidence="10">
    <location>
        <begin position="746"/>
        <end position="1022"/>
    </location>
</feature>
<dbReference type="PROSITE" id="PS51208">
    <property type="entry name" value="AUTOTRANSPORTER"/>
    <property type="match status" value="1"/>
</dbReference>
<evidence type="ECO:0000313" key="12">
    <source>
        <dbReference type="Proteomes" id="UP000019095"/>
    </source>
</evidence>
<dbReference type="InterPro" id="IPR051048">
    <property type="entry name" value="Peptidase_S8/S53_subtilisin"/>
</dbReference>
<feature type="chain" id="PRO_5004793328" evidence="9">
    <location>
        <begin position="23"/>
        <end position="1022"/>
    </location>
</feature>
<evidence type="ECO:0000256" key="2">
    <source>
        <dbReference type="ARBA" id="ARBA00022670"/>
    </source>
</evidence>
<dbReference type="InterPro" id="IPR023828">
    <property type="entry name" value="Peptidase_S8_Ser-AS"/>
</dbReference>
<dbReference type="InterPro" id="IPR013425">
    <property type="entry name" value="Autotrns_rpt"/>
</dbReference>
<dbReference type="PANTHER" id="PTHR43399:SF4">
    <property type="entry name" value="CELL WALL-ASSOCIATED PROTEASE"/>
    <property type="match status" value="1"/>
</dbReference>
<dbReference type="OrthoDB" id="5760545at2"/>
<dbReference type="Pfam" id="PF12951">
    <property type="entry name" value="PATR"/>
    <property type="match status" value="1"/>
</dbReference>
<organism evidence="11 12">
    <name type="scientific">Advenella mimigardefordensis (strain DSM 17166 / LMG 22922 / DPN7)</name>
    <dbReference type="NCBI Taxonomy" id="1247726"/>
    <lineage>
        <taxon>Bacteria</taxon>
        <taxon>Pseudomonadati</taxon>
        <taxon>Pseudomonadota</taxon>
        <taxon>Betaproteobacteria</taxon>
        <taxon>Burkholderiales</taxon>
        <taxon>Alcaligenaceae</taxon>
    </lineage>
</organism>
<keyword evidence="3 9" id="KW-0732">Signal</keyword>
<evidence type="ECO:0000256" key="1">
    <source>
        <dbReference type="ARBA" id="ARBA00011073"/>
    </source>
</evidence>
<dbReference type="InterPro" id="IPR006315">
    <property type="entry name" value="OM_autotransptr_brl_dom"/>
</dbReference>
<protein>
    <submittedName>
        <fullName evidence="11">Outer membrane autotransporter barrel domain-containing protein</fullName>
    </submittedName>
</protein>
<dbReference type="InterPro" id="IPR015500">
    <property type="entry name" value="Peptidase_S8_subtilisin-rel"/>
</dbReference>
<dbReference type="KEGG" id="amim:MIM_c00060"/>
<feature type="signal peptide" evidence="9">
    <location>
        <begin position="1"/>
        <end position="22"/>
    </location>
</feature>
<dbReference type="NCBIfam" id="TIGR02601">
    <property type="entry name" value="autotrns_rpt"/>
    <property type="match status" value="1"/>
</dbReference>
<gene>
    <name evidence="11" type="ORF">MIM_c00060</name>
</gene>
<feature type="active site" description="Charge relay system" evidence="6 7">
    <location>
        <position position="67"/>
    </location>
</feature>